<feature type="compositionally biased region" description="Basic and acidic residues" evidence="1">
    <location>
        <begin position="107"/>
        <end position="124"/>
    </location>
</feature>
<organism evidence="2">
    <name type="scientific">Cladocopium goreaui</name>
    <dbReference type="NCBI Taxonomy" id="2562237"/>
    <lineage>
        <taxon>Eukaryota</taxon>
        <taxon>Sar</taxon>
        <taxon>Alveolata</taxon>
        <taxon>Dinophyceae</taxon>
        <taxon>Suessiales</taxon>
        <taxon>Symbiodiniaceae</taxon>
        <taxon>Cladocopium</taxon>
    </lineage>
</organism>
<accession>A0A9P1CN93</accession>
<dbReference type="Proteomes" id="UP001152797">
    <property type="component" value="Unassembled WGS sequence"/>
</dbReference>
<feature type="compositionally biased region" description="Basic and acidic residues" evidence="1">
    <location>
        <begin position="153"/>
        <end position="168"/>
    </location>
</feature>
<reference evidence="2" key="1">
    <citation type="submission" date="2022-10" db="EMBL/GenBank/DDBJ databases">
        <authorList>
            <person name="Chen Y."/>
            <person name="Dougan E. K."/>
            <person name="Chan C."/>
            <person name="Rhodes N."/>
            <person name="Thang M."/>
        </authorList>
    </citation>
    <scope>NUCLEOTIDE SEQUENCE</scope>
</reference>
<reference evidence="3" key="2">
    <citation type="submission" date="2024-04" db="EMBL/GenBank/DDBJ databases">
        <authorList>
            <person name="Chen Y."/>
            <person name="Shah S."/>
            <person name="Dougan E. K."/>
            <person name="Thang M."/>
            <person name="Chan C."/>
        </authorList>
    </citation>
    <scope>NUCLEOTIDE SEQUENCE [LARGE SCALE GENOMIC DNA]</scope>
</reference>
<sequence length="217" mass="25356">MNPAAPEFIPNETWPWPWLRALRRLELEAAERIQRSWRSWRSRKAMKRRKGTETATKRAAAPRTRRRRHSQQPRDTLTQSWEAWSSWDADDRLQWWTGGRQARWVPKNREDEPEGWKWKSDHRNQGVADACPTSVRSVRGRSEPPPSRRSRGRTFEGDVYKECWEKSRGSTAVWRKKSEAPIRPIASTSGKPKGNGRNGRNGQQGKLKGRLGKVEPR</sequence>
<feature type="region of interest" description="Disordered" evidence="1">
    <location>
        <begin position="105"/>
        <end position="217"/>
    </location>
</feature>
<dbReference type="PROSITE" id="PS50096">
    <property type="entry name" value="IQ"/>
    <property type="match status" value="1"/>
</dbReference>
<keyword evidence="4" id="KW-1185">Reference proteome</keyword>
<dbReference type="AlphaFoldDB" id="A0A9P1CN93"/>
<feature type="region of interest" description="Disordered" evidence="1">
    <location>
        <begin position="41"/>
        <end position="79"/>
    </location>
</feature>
<evidence type="ECO:0000313" key="3">
    <source>
        <dbReference type="EMBL" id="CAL1147328.1"/>
    </source>
</evidence>
<gene>
    <name evidence="2" type="ORF">C1SCF055_LOCUS20645</name>
</gene>
<dbReference type="EMBL" id="CAMXCT010001891">
    <property type="protein sequence ID" value="CAI3993953.1"/>
    <property type="molecule type" value="Genomic_DNA"/>
</dbReference>
<proteinExistence type="predicted"/>
<evidence type="ECO:0000313" key="4">
    <source>
        <dbReference type="Proteomes" id="UP001152797"/>
    </source>
</evidence>
<name>A0A9P1CN93_9DINO</name>
<dbReference type="EMBL" id="CAMXCT020001891">
    <property type="protein sequence ID" value="CAL1147328.1"/>
    <property type="molecule type" value="Genomic_DNA"/>
</dbReference>
<protein>
    <submittedName>
        <fullName evidence="2">Uncharacterized protein</fullName>
    </submittedName>
</protein>
<dbReference type="EMBL" id="CAMXCT030001891">
    <property type="protein sequence ID" value="CAL4781265.1"/>
    <property type="molecule type" value="Genomic_DNA"/>
</dbReference>
<evidence type="ECO:0000256" key="1">
    <source>
        <dbReference type="SAM" id="MobiDB-lite"/>
    </source>
</evidence>
<feature type="compositionally biased region" description="Basic residues" evidence="1">
    <location>
        <begin position="41"/>
        <end position="50"/>
    </location>
</feature>
<evidence type="ECO:0000313" key="2">
    <source>
        <dbReference type="EMBL" id="CAI3993953.1"/>
    </source>
</evidence>
<comment type="caution">
    <text evidence="2">The sequence shown here is derived from an EMBL/GenBank/DDBJ whole genome shotgun (WGS) entry which is preliminary data.</text>
</comment>